<gene>
    <name evidence="1" type="ordered locus">BFO_0630</name>
</gene>
<dbReference type="AlphaFoldDB" id="G8UME7"/>
<dbReference type="Proteomes" id="UP000005436">
    <property type="component" value="Chromosome"/>
</dbReference>
<protein>
    <submittedName>
        <fullName evidence="1">Uncharacterized protein</fullName>
    </submittedName>
</protein>
<keyword evidence="2" id="KW-1185">Reference proteome</keyword>
<evidence type="ECO:0000313" key="1">
    <source>
        <dbReference type="EMBL" id="AEW21161.1"/>
    </source>
</evidence>
<dbReference type="HOGENOM" id="CLU_3141623_0_0_10"/>
<reference evidence="2" key="1">
    <citation type="submission" date="2011-12" db="EMBL/GenBank/DDBJ databases">
        <title>Complete sequence of Tannerella forsythia ATCC 43037.</title>
        <authorList>
            <person name="Dewhirst F."/>
            <person name="Tanner A."/>
            <person name="Izard J."/>
            <person name="Brinkac L."/>
            <person name="Durkin A.S."/>
            <person name="Hostetler J."/>
            <person name="Shetty J."/>
            <person name="Torralba M."/>
            <person name="Gill S."/>
            <person name="Nelson K."/>
        </authorList>
    </citation>
    <scope>NUCLEOTIDE SEQUENCE [LARGE SCALE GENOMIC DNA]</scope>
    <source>
        <strain evidence="2">ATCC 43037 / JCM 10827 / CCUG 33226 / KCTC 5666 / FDC 338</strain>
    </source>
</reference>
<evidence type="ECO:0000313" key="2">
    <source>
        <dbReference type="Proteomes" id="UP000005436"/>
    </source>
</evidence>
<dbReference type="EMBL" id="CP003191">
    <property type="protein sequence ID" value="AEW21161.1"/>
    <property type="molecule type" value="Genomic_DNA"/>
</dbReference>
<proteinExistence type="predicted"/>
<dbReference type="STRING" id="203275.BFO_0630"/>
<sequence length="49" mass="5706">MKSKEAKSEKTKSKFLFYLGKMGKWSNLLMQTDIIKKKKSSLRLKQGVL</sequence>
<dbReference type="KEGG" id="tfo:BFO_0630"/>
<name>G8UME7_TANFA</name>
<dbReference type="PATRIC" id="fig|203275.8.peg.561"/>
<organism evidence="1 2">
    <name type="scientific">Tannerella forsythia (strain ATCC 43037 / JCM 10827 / CCUG 21028 A / KCTC 5666 / FDC 338)</name>
    <name type="common">Bacteroides forsythus</name>
    <dbReference type="NCBI Taxonomy" id="203275"/>
    <lineage>
        <taxon>Bacteria</taxon>
        <taxon>Pseudomonadati</taxon>
        <taxon>Bacteroidota</taxon>
        <taxon>Bacteroidia</taxon>
        <taxon>Bacteroidales</taxon>
        <taxon>Tannerellaceae</taxon>
        <taxon>Tannerella</taxon>
    </lineage>
</organism>
<accession>G8UME7</accession>